<feature type="transmembrane region" description="Helical" evidence="1">
    <location>
        <begin position="140"/>
        <end position="159"/>
    </location>
</feature>
<feature type="transmembrane region" description="Helical" evidence="1">
    <location>
        <begin position="180"/>
        <end position="201"/>
    </location>
</feature>
<dbReference type="GO" id="GO:0004190">
    <property type="term" value="F:aspartic-type endopeptidase activity"/>
    <property type="evidence" value="ECO:0007669"/>
    <property type="project" value="TreeGrafter"/>
</dbReference>
<feature type="transmembrane region" description="Helical" evidence="1">
    <location>
        <begin position="207"/>
        <end position="225"/>
    </location>
</feature>
<name>A0A0R1W776_9LACO</name>
<keyword evidence="1" id="KW-0472">Membrane</keyword>
<evidence type="ECO:0000313" key="4">
    <source>
        <dbReference type="Proteomes" id="UP000051820"/>
    </source>
</evidence>
<feature type="transmembrane region" description="Helical" evidence="1">
    <location>
        <begin position="89"/>
        <end position="107"/>
    </location>
</feature>
<organism evidence="3 4">
    <name type="scientific">Paucilactobacillus suebicus DSM 5007 = KCTC 3549</name>
    <dbReference type="NCBI Taxonomy" id="1423807"/>
    <lineage>
        <taxon>Bacteria</taxon>
        <taxon>Bacillati</taxon>
        <taxon>Bacillota</taxon>
        <taxon>Bacilli</taxon>
        <taxon>Lactobacillales</taxon>
        <taxon>Lactobacillaceae</taxon>
        <taxon>Paucilactobacillus</taxon>
    </lineage>
</organism>
<dbReference type="GO" id="GO:0005886">
    <property type="term" value="C:plasma membrane"/>
    <property type="evidence" value="ECO:0007669"/>
    <property type="project" value="TreeGrafter"/>
</dbReference>
<evidence type="ECO:0000256" key="1">
    <source>
        <dbReference type="SAM" id="Phobius"/>
    </source>
</evidence>
<feature type="domain" description="Prepilin peptidase A24 N-terminal" evidence="2">
    <location>
        <begin position="8"/>
        <end position="86"/>
    </location>
</feature>
<evidence type="ECO:0000259" key="2">
    <source>
        <dbReference type="Pfam" id="PF06750"/>
    </source>
</evidence>
<keyword evidence="1" id="KW-1133">Transmembrane helix</keyword>
<dbReference type="OrthoDB" id="9789291at2"/>
<comment type="caution">
    <text evidence="3">The sequence shown here is derived from an EMBL/GenBank/DDBJ whole genome shotgun (WGS) entry which is preliminary data.</text>
</comment>
<keyword evidence="1" id="KW-0812">Transmembrane</keyword>
<reference evidence="3 4" key="1">
    <citation type="journal article" date="2015" name="Genome Announc.">
        <title>Expanding the biotechnology potential of lactobacilli through comparative genomics of 213 strains and associated genera.</title>
        <authorList>
            <person name="Sun Z."/>
            <person name="Harris H.M."/>
            <person name="McCann A."/>
            <person name="Guo C."/>
            <person name="Argimon S."/>
            <person name="Zhang W."/>
            <person name="Yang X."/>
            <person name="Jeffery I.B."/>
            <person name="Cooney J.C."/>
            <person name="Kagawa T.F."/>
            <person name="Liu W."/>
            <person name="Song Y."/>
            <person name="Salvetti E."/>
            <person name="Wrobel A."/>
            <person name="Rasinkangas P."/>
            <person name="Parkhill J."/>
            <person name="Rea M.C."/>
            <person name="O'Sullivan O."/>
            <person name="Ritari J."/>
            <person name="Douillard F.P."/>
            <person name="Paul Ross R."/>
            <person name="Yang R."/>
            <person name="Briner A.E."/>
            <person name="Felis G.E."/>
            <person name="de Vos W.M."/>
            <person name="Barrangou R."/>
            <person name="Klaenhammer T.R."/>
            <person name="Caufield P.W."/>
            <person name="Cui Y."/>
            <person name="Zhang H."/>
            <person name="O'Toole P.W."/>
        </authorList>
    </citation>
    <scope>NUCLEOTIDE SEQUENCE [LARGE SCALE GENOMIC DNA]</scope>
    <source>
        <strain evidence="3 4">DSM 5007</strain>
    </source>
</reference>
<dbReference type="PANTHER" id="PTHR30487">
    <property type="entry name" value="TYPE 4 PREPILIN-LIKE PROTEINS LEADER PEPTIDE-PROCESSING ENZYME"/>
    <property type="match status" value="1"/>
</dbReference>
<keyword evidence="4" id="KW-1185">Reference proteome</keyword>
<proteinExistence type="predicted"/>
<sequence length="228" mass="26417">MSLLYFCIGTILASFTTLCAWRIPQGISIIIPRSSCDSCHHLLKHWQLIPIIGFVIQKGKCHFCKQRISCVSFINELCIGTFCHICSQLPMQLFVGYLLVFLTLIFISTMDLEFGYIYPICLLGLTPCFFLLPLPNYQSYTFWIATIFILLLLLFLSLYCKSLGFADVELIMICQFVWGFYLTNMIILSSSLIATVWMLFFKHHDRIPFLPFLCSATMLVILWQMNMY</sequence>
<dbReference type="InterPro" id="IPR050882">
    <property type="entry name" value="Prepilin_peptidase/N-MTase"/>
</dbReference>
<protein>
    <submittedName>
        <fullName evidence="3">Bacterial peptidase A24 domain-containing protein</fullName>
    </submittedName>
</protein>
<evidence type="ECO:0000313" key="3">
    <source>
        <dbReference type="EMBL" id="KRM13378.1"/>
    </source>
</evidence>
<gene>
    <name evidence="3" type="ORF">FD16_GL000853</name>
</gene>
<dbReference type="InterPro" id="IPR010627">
    <property type="entry name" value="Prepilin_pept_A24_N"/>
</dbReference>
<dbReference type="Pfam" id="PF06750">
    <property type="entry name" value="A24_N_bact"/>
    <property type="match status" value="1"/>
</dbReference>
<accession>A0A0R1W776</accession>
<dbReference type="EMBL" id="AZGF01000002">
    <property type="protein sequence ID" value="KRM13378.1"/>
    <property type="molecule type" value="Genomic_DNA"/>
</dbReference>
<dbReference type="STRING" id="1423807.FD16_GL000853"/>
<dbReference type="GO" id="GO:0006465">
    <property type="term" value="P:signal peptide processing"/>
    <property type="evidence" value="ECO:0007669"/>
    <property type="project" value="TreeGrafter"/>
</dbReference>
<dbReference type="AlphaFoldDB" id="A0A0R1W776"/>
<dbReference type="RefSeq" id="WP_010621620.1">
    <property type="nucleotide sequence ID" value="NZ_AZGF01000002.1"/>
</dbReference>
<dbReference type="Proteomes" id="UP000051820">
    <property type="component" value="Unassembled WGS sequence"/>
</dbReference>
<dbReference type="PATRIC" id="fig|1423807.3.peg.866"/>
<dbReference type="PANTHER" id="PTHR30487:SF0">
    <property type="entry name" value="PREPILIN LEADER PEPTIDASE_N-METHYLTRANSFERASE-RELATED"/>
    <property type="match status" value="1"/>
</dbReference>
<feature type="transmembrane region" description="Helical" evidence="1">
    <location>
        <begin position="114"/>
        <end position="134"/>
    </location>
</feature>